<evidence type="ECO:0000256" key="6">
    <source>
        <dbReference type="ARBA" id="ARBA00022962"/>
    </source>
</evidence>
<name>B3E8V0_TRIL1</name>
<dbReference type="PANTHER" id="PTHR43284:SF1">
    <property type="entry name" value="ASPARAGINE SYNTHETASE"/>
    <property type="match status" value="1"/>
</dbReference>
<dbReference type="GO" id="GO:0006529">
    <property type="term" value="P:asparagine biosynthetic process"/>
    <property type="evidence" value="ECO:0007669"/>
    <property type="project" value="UniProtKB-KW"/>
</dbReference>
<evidence type="ECO:0000256" key="3">
    <source>
        <dbReference type="ARBA" id="ARBA00012737"/>
    </source>
</evidence>
<gene>
    <name evidence="11" type="ordered locus">Glov_1501</name>
</gene>
<comment type="similarity">
    <text evidence="2">Belongs to the asparagine synthetase family.</text>
</comment>
<organism evidence="11 12">
    <name type="scientific">Trichlorobacter lovleyi (strain ATCC BAA-1151 / DSM 17278 / SZ)</name>
    <name type="common">Geobacter lovleyi</name>
    <dbReference type="NCBI Taxonomy" id="398767"/>
    <lineage>
        <taxon>Bacteria</taxon>
        <taxon>Pseudomonadati</taxon>
        <taxon>Thermodesulfobacteriota</taxon>
        <taxon>Desulfuromonadia</taxon>
        <taxon>Geobacterales</taxon>
        <taxon>Geobacteraceae</taxon>
        <taxon>Trichlorobacter</taxon>
    </lineage>
</organism>
<evidence type="ECO:0000313" key="12">
    <source>
        <dbReference type="Proteomes" id="UP000002420"/>
    </source>
</evidence>
<evidence type="ECO:0000256" key="4">
    <source>
        <dbReference type="ARBA" id="ARBA00022741"/>
    </source>
</evidence>
<dbReference type="InterPro" id="IPR051786">
    <property type="entry name" value="ASN_synthetase/amidase"/>
</dbReference>
<dbReference type="CDD" id="cd00712">
    <property type="entry name" value="AsnB"/>
    <property type="match status" value="1"/>
</dbReference>
<feature type="binding site" evidence="9">
    <location>
        <position position="99"/>
    </location>
    <ligand>
        <name>L-glutamine</name>
        <dbReference type="ChEBI" id="CHEBI:58359"/>
    </ligand>
</feature>
<keyword evidence="8" id="KW-0028">Amino-acid biosynthesis</keyword>
<feature type="domain" description="Glutamine amidotransferase type-2" evidence="10">
    <location>
        <begin position="2"/>
        <end position="212"/>
    </location>
</feature>
<feature type="active site" description="For GATase activity" evidence="8">
    <location>
        <position position="2"/>
    </location>
</feature>
<dbReference type="RefSeq" id="WP_012469560.1">
    <property type="nucleotide sequence ID" value="NC_010814.1"/>
</dbReference>
<comment type="catalytic activity">
    <reaction evidence="7">
        <text>L-aspartate + L-glutamine + ATP + H2O = L-asparagine + L-glutamate + AMP + diphosphate + H(+)</text>
        <dbReference type="Rhea" id="RHEA:12228"/>
        <dbReference type="ChEBI" id="CHEBI:15377"/>
        <dbReference type="ChEBI" id="CHEBI:15378"/>
        <dbReference type="ChEBI" id="CHEBI:29985"/>
        <dbReference type="ChEBI" id="CHEBI:29991"/>
        <dbReference type="ChEBI" id="CHEBI:30616"/>
        <dbReference type="ChEBI" id="CHEBI:33019"/>
        <dbReference type="ChEBI" id="CHEBI:58048"/>
        <dbReference type="ChEBI" id="CHEBI:58359"/>
        <dbReference type="ChEBI" id="CHEBI:456215"/>
        <dbReference type="EC" id="6.3.5.4"/>
    </reaction>
</comment>
<evidence type="ECO:0000256" key="9">
    <source>
        <dbReference type="PIRSR" id="PIRSR001589-2"/>
    </source>
</evidence>
<dbReference type="InterPro" id="IPR029055">
    <property type="entry name" value="Ntn_hydrolases_N"/>
</dbReference>
<dbReference type="eggNOG" id="COG0367">
    <property type="taxonomic scope" value="Bacteria"/>
</dbReference>
<dbReference type="OrthoDB" id="9763290at2"/>
<dbReference type="STRING" id="398767.Glov_1501"/>
<evidence type="ECO:0000256" key="7">
    <source>
        <dbReference type="ARBA" id="ARBA00048741"/>
    </source>
</evidence>
<keyword evidence="12" id="KW-1185">Reference proteome</keyword>
<keyword evidence="5 9" id="KW-0067">ATP-binding</keyword>
<dbReference type="KEGG" id="glo:Glov_1501"/>
<dbReference type="GO" id="GO:0005829">
    <property type="term" value="C:cytosol"/>
    <property type="evidence" value="ECO:0007669"/>
    <property type="project" value="TreeGrafter"/>
</dbReference>
<comment type="pathway">
    <text evidence="1">Amino-acid biosynthesis; L-asparagine biosynthesis; L-asparagine from L-aspartate (L-Gln route): step 1/1.</text>
</comment>
<dbReference type="EMBL" id="CP001089">
    <property type="protein sequence ID" value="ACD95218.1"/>
    <property type="molecule type" value="Genomic_DNA"/>
</dbReference>
<evidence type="ECO:0000313" key="11">
    <source>
        <dbReference type="EMBL" id="ACD95218.1"/>
    </source>
</evidence>
<dbReference type="InterPro" id="IPR006426">
    <property type="entry name" value="Asn_synth_AEB"/>
</dbReference>
<dbReference type="PROSITE" id="PS51278">
    <property type="entry name" value="GATASE_TYPE_2"/>
    <property type="match status" value="1"/>
</dbReference>
<dbReference type="InterPro" id="IPR017932">
    <property type="entry name" value="GATase_2_dom"/>
</dbReference>
<evidence type="ECO:0000259" key="10">
    <source>
        <dbReference type="PROSITE" id="PS51278"/>
    </source>
</evidence>
<dbReference type="GO" id="GO:0005524">
    <property type="term" value="F:ATP binding"/>
    <property type="evidence" value="ECO:0007669"/>
    <property type="project" value="UniProtKB-KW"/>
</dbReference>
<keyword evidence="6 8" id="KW-0315">Glutamine amidotransferase</keyword>
<dbReference type="SUPFAM" id="SSF52402">
    <property type="entry name" value="Adenine nucleotide alpha hydrolases-like"/>
    <property type="match status" value="1"/>
</dbReference>
<dbReference type="InterPro" id="IPR014729">
    <property type="entry name" value="Rossmann-like_a/b/a_fold"/>
</dbReference>
<protein>
    <recommendedName>
        <fullName evidence="3">asparagine synthase (glutamine-hydrolyzing)</fullName>
        <ecNumber evidence="3">6.3.5.4</ecNumber>
    </recommendedName>
</protein>
<dbReference type="EC" id="6.3.5.4" evidence="3"/>
<keyword evidence="11" id="KW-0436">Ligase</keyword>
<dbReference type="SUPFAM" id="SSF56235">
    <property type="entry name" value="N-terminal nucleophile aminohydrolases (Ntn hydrolases)"/>
    <property type="match status" value="1"/>
</dbReference>
<dbReference type="Pfam" id="PF00733">
    <property type="entry name" value="Asn_synthase"/>
    <property type="match status" value="1"/>
</dbReference>
<reference evidence="11 12" key="1">
    <citation type="submission" date="2008-05" db="EMBL/GenBank/DDBJ databases">
        <title>Complete sequence of chromosome of Geobacter lovleyi SZ.</title>
        <authorList>
            <consortium name="US DOE Joint Genome Institute"/>
            <person name="Lucas S."/>
            <person name="Copeland A."/>
            <person name="Lapidus A."/>
            <person name="Glavina del Rio T."/>
            <person name="Dalin E."/>
            <person name="Tice H."/>
            <person name="Bruce D."/>
            <person name="Goodwin L."/>
            <person name="Pitluck S."/>
            <person name="Chertkov O."/>
            <person name="Meincke L."/>
            <person name="Brettin T."/>
            <person name="Detter J.C."/>
            <person name="Han C."/>
            <person name="Tapia R."/>
            <person name="Kuske C.R."/>
            <person name="Schmutz J."/>
            <person name="Larimer F."/>
            <person name="Land M."/>
            <person name="Hauser L."/>
            <person name="Kyrpides N."/>
            <person name="Mikhailova N."/>
            <person name="Sung Y."/>
            <person name="Fletcher K.E."/>
            <person name="Ritalahti K.M."/>
            <person name="Loeffler F.E."/>
            <person name="Richardson P."/>
        </authorList>
    </citation>
    <scope>NUCLEOTIDE SEQUENCE [LARGE SCALE GENOMIC DNA]</scope>
    <source>
        <strain evidence="12">ATCC BAA-1151 / DSM 17278 / SZ</strain>
    </source>
</reference>
<dbReference type="HOGENOM" id="CLU_014658_3_1_7"/>
<keyword evidence="8" id="KW-0061">Asparagine biosynthesis</keyword>
<dbReference type="PANTHER" id="PTHR43284">
    <property type="entry name" value="ASPARAGINE SYNTHETASE (GLUTAMINE-HYDROLYZING)"/>
    <property type="match status" value="1"/>
</dbReference>
<dbReference type="Gene3D" id="3.40.50.620">
    <property type="entry name" value="HUPs"/>
    <property type="match status" value="1"/>
</dbReference>
<evidence type="ECO:0000256" key="8">
    <source>
        <dbReference type="PIRSR" id="PIRSR001589-1"/>
    </source>
</evidence>
<dbReference type="GO" id="GO:0004066">
    <property type="term" value="F:asparagine synthase (glutamine-hydrolyzing) activity"/>
    <property type="evidence" value="ECO:0007669"/>
    <property type="project" value="UniProtKB-EC"/>
</dbReference>
<dbReference type="NCBIfam" id="TIGR01536">
    <property type="entry name" value="asn_synth_AEB"/>
    <property type="match status" value="1"/>
</dbReference>
<evidence type="ECO:0000256" key="1">
    <source>
        <dbReference type="ARBA" id="ARBA00005187"/>
    </source>
</evidence>
<dbReference type="AlphaFoldDB" id="B3E8V0"/>
<evidence type="ECO:0000256" key="2">
    <source>
        <dbReference type="ARBA" id="ARBA00005752"/>
    </source>
</evidence>
<keyword evidence="4 9" id="KW-0547">Nucleotide-binding</keyword>
<dbReference type="CDD" id="cd01991">
    <property type="entry name" value="Asn_synthase_B_C"/>
    <property type="match status" value="1"/>
</dbReference>
<proteinExistence type="inferred from homology"/>
<dbReference type="Gene3D" id="3.60.20.10">
    <property type="entry name" value="Glutamine Phosphoribosylpyrophosphate, subunit 1, domain 1"/>
    <property type="match status" value="1"/>
</dbReference>
<dbReference type="Pfam" id="PF13537">
    <property type="entry name" value="GATase_7"/>
    <property type="match status" value="1"/>
</dbReference>
<dbReference type="InterPro" id="IPR001962">
    <property type="entry name" value="Asn_synthase"/>
</dbReference>
<dbReference type="InterPro" id="IPR033738">
    <property type="entry name" value="AsnB_N"/>
</dbReference>
<dbReference type="PIRSF" id="PIRSF001589">
    <property type="entry name" value="Asn_synthetase_glu-h"/>
    <property type="match status" value="1"/>
</dbReference>
<sequence>MCGIAGIVYRNKKSNHSEQIAEMLKLIHHRGPDGMGVFEAENVVLGHRRLAIIDLSPSGHQPMCYLDRFIITFNGEIYNYLELKEELSNKGYYFISTSDTEVILAAYAEWGEDCVTHLNGMFAFGLYDLLERTLFLARDRVGEKPLYYSKNENEFFFFSEPKQVISSGIIEGIPNEVAIRQYLEYQFTLSAQTFFTGIYKLLPGHCATLRNGVFKSREYWSLADVEVDYSISYAEAKLRIKNLVEDSLKIRLRSDVPVASYLSGGIDSTIIATSAAKELSSLSTYTFTSKKYPRFDESQNARLTADLIHADHHEIEIENADTLSLWQNSTYFMDEPEVGYSLLSQMAVSREVAKQTKVVLGGQGGDELFFGYAWYSNLLLKSFLSFSSVADFKLLDKVKVVISFLLNSPKRTALRLIFDSFKSFGRPLSEIYIDTWRGYGCFSLLQDIKIKEGANSPVSGCLKLSELKKFEFNYWLHGLLHVEDRSSMAHSLESRVPLLDHRLVEFVFSLPPHFMIDGVLNKKIFIDAFSDILPNHVKNNKQKMGYVSPIHSWLSDQHVTAFIKDVISNKSSFIYHFVDYYKMKSLQINDRQLWMLISLEIWHNIFIKRDIKSC</sequence>
<accession>B3E8V0</accession>
<dbReference type="Proteomes" id="UP000002420">
    <property type="component" value="Chromosome"/>
</dbReference>
<evidence type="ECO:0000256" key="5">
    <source>
        <dbReference type="ARBA" id="ARBA00022840"/>
    </source>
</evidence>